<keyword evidence="2" id="KW-1185">Reference proteome</keyword>
<accession>A0AAD7H600</accession>
<reference evidence="1" key="1">
    <citation type="submission" date="2023-03" db="EMBL/GenBank/DDBJ databases">
        <title>Massive genome expansion in bonnet fungi (Mycena s.s.) driven by repeated elements and novel gene families across ecological guilds.</title>
        <authorList>
            <consortium name="Lawrence Berkeley National Laboratory"/>
            <person name="Harder C.B."/>
            <person name="Miyauchi S."/>
            <person name="Viragh M."/>
            <person name="Kuo A."/>
            <person name="Thoen E."/>
            <person name="Andreopoulos B."/>
            <person name="Lu D."/>
            <person name="Skrede I."/>
            <person name="Drula E."/>
            <person name="Henrissat B."/>
            <person name="Morin E."/>
            <person name="Kohler A."/>
            <person name="Barry K."/>
            <person name="LaButti K."/>
            <person name="Morin E."/>
            <person name="Salamov A."/>
            <person name="Lipzen A."/>
            <person name="Mereny Z."/>
            <person name="Hegedus B."/>
            <person name="Baldrian P."/>
            <person name="Stursova M."/>
            <person name="Weitz H."/>
            <person name="Taylor A."/>
            <person name="Grigoriev I.V."/>
            <person name="Nagy L.G."/>
            <person name="Martin F."/>
            <person name="Kauserud H."/>
        </authorList>
    </citation>
    <scope>NUCLEOTIDE SEQUENCE</scope>
    <source>
        <strain evidence="1">CBHHK182m</strain>
    </source>
</reference>
<evidence type="ECO:0000313" key="2">
    <source>
        <dbReference type="Proteomes" id="UP001215598"/>
    </source>
</evidence>
<proteinExistence type="predicted"/>
<comment type="caution">
    <text evidence="1">The sequence shown here is derived from an EMBL/GenBank/DDBJ whole genome shotgun (WGS) entry which is preliminary data.</text>
</comment>
<sequence length="173" mass="18977">MVPPFDLSRNPSLRPMKYRSMLASSVRPYLASLLVLITYWPLSPLPYHYDLESSPTIPTDYAQLDLGHTSLLHFRSSRSLLLLASAKPGLTSSSCSPTGLTSSYCSPTGHSSSHWNLWTCHPVLDLSPSTGQSPSVHPNPLGSILLSYLVLAQSREPSLVLPKLLAPTRTFVY</sequence>
<protein>
    <submittedName>
        <fullName evidence="1">Uncharacterized protein</fullName>
    </submittedName>
</protein>
<name>A0AAD7H600_9AGAR</name>
<dbReference type="Proteomes" id="UP001215598">
    <property type="component" value="Unassembled WGS sequence"/>
</dbReference>
<organism evidence="1 2">
    <name type="scientific">Mycena metata</name>
    <dbReference type="NCBI Taxonomy" id="1033252"/>
    <lineage>
        <taxon>Eukaryota</taxon>
        <taxon>Fungi</taxon>
        <taxon>Dikarya</taxon>
        <taxon>Basidiomycota</taxon>
        <taxon>Agaricomycotina</taxon>
        <taxon>Agaricomycetes</taxon>
        <taxon>Agaricomycetidae</taxon>
        <taxon>Agaricales</taxon>
        <taxon>Marasmiineae</taxon>
        <taxon>Mycenaceae</taxon>
        <taxon>Mycena</taxon>
    </lineage>
</organism>
<dbReference type="AlphaFoldDB" id="A0AAD7H600"/>
<dbReference type="EMBL" id="JARKIB010000357">
    <property type="protein sequence ID" value="KAJ7712820.1"/>
    <property type="molecule type" value="Genomic_DNA"/>
</dbReference>
<gene>
    <name evidence="1" type="ORF">B0H16DRAFT_1743823</name>
</gene>
<evidence type="ECO:0000313" key="1">
    <source>
        <dbReference type="EMBL" id="KAJ7712820.1"/>
    </source>
</evidence>